<organism evidence="2 3">
    <name type="scientific">Rotaria socialis</name>
    <dbReference type="NCBI Taxonomy" id="392032"/>
    <lineage>
        <taxon>Eukaryota</taxon>
        <taxon>Metazoa</taxon>
        <taxon>Spiralia</taxon>
        <taxon>Gnathifera</taxon>
        <taxon>Rotifera</taxon>
        <taxon>Eurotatoria</taxon>
        <taxon>Bdelloidea</taxon>
        <taxon>Philodinida</taxon>
        <taxon>Philodinidae</taxon>
        <taxon>Rotaria</taxon>
    </lineage>
</organism>
<accession>A0A821JZ87</accession>
<proteinExistence type="predicted"/>
<feature type="region of interest" description="Disordered" evidence="1">
    <location>
        <begin position="47"/>
        <end position="70"/>
    </location>
</feature>
<dbReference type="EMBL" id="CAJOBP010037621">
    <property type="protein sequence ID" value="CAF4728356.1"/>
    <property type="molecule type" value="Genomic_DNA"/>
</dbReference>
<evidence type="ECO:0000313" key="2">
    <source>
        <dbReference type="EMBL" id="CAF4728356.1"/>
    </source>
</evidence>
<evidence type="ECO:0000256" key="1">
    <source>
        <dbReference type="SAM" id="MobiDB-lite"/>
    </source>
</evidence>
<comment type="caution">
    <text evidence="2">The sequence shown here is derived from an EMBL/GenBank/DDBJ whole genome shotgun (WGS) entry which is preliminary data.</text>
</comment>
<keyword evidence="3" id="KW-1185">Reference proteome</keyword>
<dbReference type="Proteomes" id="UP000663873">
    <property type="component" value="Unassembled WGS sequence"/>
</dbReference>
<name>A0A821JZ87_9BILA</name>
<sequence length="101" mass="11399">MSRIVPTTKMAQKLALSSKQAVPSLSNYKAKSTDIFAKMEDIKEIPSKKRLKSSSTEEQRSKSAQIEPKPSVIRKFPVTVTLEQHQRVSSMDHRLSASRLE</sequence>
<protein>
    <submittedName>
        <fullName evidence="2">Uncharacterized protein</fullName>
    </submittedName>
</protein>
<dbReference type="AlphaFoldDB" id="A0A821JZ87"/>
<evidence type="ECO:0000313" key="3">
    <source>
        <dbReference type="Proteomes" id="UP000663873"/>
    </source>
</evidence>
<reference evidence="2" key="1">
    <citation type="submission" date="2021-02" db="EMBL/GenBank/DDBJ databases">
        <authorList>
            <person name="Nowell W R."/>
        </authorList>
    </citation>
    <scope>NUCLEOTIDE SEQUENCE</scope>
</reference>
<gene>
    <name evidence="2" type="ORF">UJA718_LOCUS37639</name>
</gene>